<dbReference type="InterPro" id="IPR036291">
    <property type="entry name" value="NAD(P)-bd_dom_sf"/>
</dbReference>
<protein>
    <recommendedName>
        <fullName evidence="5">Short-chain dehydrogenase</fullName>
    </recommendedName>
</protein>
<evidence type="ECO:0000256" key="2">
    <source>
        <dbReference type="ARBA" id="ARBA00023002"/>
    </source>
</evidence>
<evidence type="ECO:0008006" key="5">
    <source>
        <dbReference type="Google" id="ProtNLM"/>
    </source>
</evidence>
<dbReference type="SUPFAM" id="SSF51735">
    <property type="entry name" value="NAD(P)-binding Rossmann-fold domains"/>
    <property type="match status" value="1"/>
</dbReference>
<dbReference type="EMBL" id="LIBJ01000063">
    <property type="protein sequence ID" value="KRO48766.1"/>
    <property type="molecule type" value="Genomic_DNA"/>
</dbReference>
<dbReference type="PROSITE" id="PS00061">
    <property type="entry name" value="ADH_SHORT"/>
    <property type="match status" value="1"/>
</dbReference>
<comment type="caution">
    <text evidence="3">The sequence shown here is derived from an EMBL/GenBank/DDBJ whole genome shotgun (WGS) entry which is preliminary data.</text>
</comment>
<organism evidence="3 4">
    <name type="scientific">Acidimicrobiia bacterium BACL6 MAG-120924-bin43</name>
    <dbReference type="NCBI Taxonomy" id="1655583"/>
    <lineage>
        <taxon>Bacteria</taxon>
        <taxon>Bacillati</taxon>
        <taxon>Actinomycetota</taxon>
        <taxon>Acidimicrobiia</taxon>
        <taxon>acIV cluster</taxon>
    </lineage>
</organism>
<dbReference type="GO" id="GO:0016491">
    <property type="term" value="F:oxidoreductase activity"/>
    <property type="evidence" value="ECO:0007669"/>
    <property type="project" value="UniProtKB-KW"/>
</dbReference>
<dbReference type="PRINTS" id="PR00081">
    <property type="entry name" value="GDHRDH"/>
</dbReference>
<dbReference type="InterPro" id="IPR020904">
    <property type="entry name" value="Sc_DH/Rdtase_CS"/>
</dbReference>
<accession>A0A0R2QEP5</accession>
<sequence length="182" mass="19058">MELAGKITVVTGASGGIGMALAERFHKEGATVVLADRDQAPLDAIAQRLNALRPNSALAVAGDLGTESANAVLISTAEKNFGPIDLFFANAGVGTGSDLTTEEEVWNTAFDINVNAHRWAAKYLVPGWLARGEGYFCSTASAAGLLSQIGSAPYSVTKHAARAFAEWLSITYGKRGIRVSCL</sequence>
<dbReference type="InterPro" id="IPR002347">
    <property type="entry name" value="SDR_fam"/>
</dbReference>
<dbReference type="AlphaFoldDB" id="A0A0R2QEP5"/>
<dbReference type="Gene3D" id="3.40.50.720">
    <property type="entry name" value="NAD(P)-binding Rossmann-like Domain"/>
    <property type="match status" value="1"/>
</dbReference>
<dbReference type="CDD" id="cd05233">
    <property type="entry name" value="SDR_c"/>
    <property type="match status" value="1"/>
</dbReference>
<comment type="similarity">
    <text evidence="1">Belongs to the short-chain dehydrogenases/reductases (SDR) family.</text>
</comment>
<keyword evidence="2" id="KW-0560">Oxidoreductase</keyword>
<evidence type="ECO:0000256" key="1">
    <source>
        <dbReference type="ARBA" id="ARBA00006484"/>
    </source>
</evidence>
<evidence type="ECO:0000313" key="3">
    <source>
        <dbReference type="EMBL" id="KRO48766.1"/>
    </source>
</evidence>
<dbReference type="Pfam" id="PF00106">
    <property type="entry name" value="adh_short"/>
    <property type="match status" value="1"/>
</dbReference>
<dbReference type="PANTHER" id="PTHR43669:SF3">
    <property type="entry name" value="ALCOHOL DEHYDROGENASE, PUTATIVE (AFU_ORTHOLOGUE AFUA_3G03445)-RELATED"/>
    <property type="match status" value="1"/>
</dbReference>
<dbReference type="PANTHER" id="PTHR43669">
    <property type="entry name" value="5-KETO-D-GLUCONATE 5-REDUCTASE"/>
    <property type="match status" value="1"/>
</dbReference>
<feature type="non-terminal residue" evidence="3">
    <location>
        <position position="182"/>
    </location>
</feature>
<dbReference type="Proteomes" id="UP000051017">
    <property type="component" value="Unassembled WGS sequence"/>
</dbReference>
<gene>
    <name evidence="3" type="ORF">ABR75_07720</name>
</gene>
<proteinExistence type="inferred from homology"/>
<reference evidence="3 4" key="1">
    <citation type="submission" date="2015-10" db="EMBL/GenBank/DDBJ databases">
        <title>Metagenome-Assembled Genomes uncover a global brackish microbiome.</title>
        <authorList>
            <person name="Hugerth L.W."/>
            <person name="Larsson J."/>
            <person name="Alneberg J."/>
            <person name="Lindh M.V."/>
            <person name="Legrand C."/>
            <person name="Pinhassi J."/>
            <person name="Andersson A.F."/>
        </authorList>
    </citation>
    <scope>NUCLEOTIDE SEQUENCE [LARGE SCALE GENOMIC DNA]</scope>
    <source>
        <strain evidence="3">BACL6 MAG-120924-bin43</strain>
    </source>
</reference>
<name>A0A0R2QEP5_9ACTN</name>
<evidence type="ECO:0000313" key="4">
    <source>
        <dbReference type="Proteomes" id="UP000051017"/>
    </source>
</evidence>